<feature type="domain" description="HTH marR-type" evidence="2">
    <location>
        <begin position="29"/>
        <end position="165"/>
    </location>
</feature>
<dbReference type="GO" id="GO:0006950">
    <property type="term" value="P:response to stress"/>
    <property type="evidence" value="ECO:0007669"/>
    <property type="project" value="TreeGrafter"/>
</dbReference>
<evidence type="ECO:0000313" key="3">
    <source>
        <dbReference type="EMBL" id="NYJ34850.1"/>
    </source>
</evidence>
<dbReference type="Pfam" id="PF12802">
    <property type="entry name" value="MarR_2"/>
    <property type="match status" value="1"/>
</dbReference>
<protein>
    <submittedName>
        <fullName evidence="3">DNA-binding MarR family transcriptional regulator</fullName>
    </submittedName>
</protein>
<proteinExistence type="predicted"/>
<name>A0A7Z0EMI3_9ACTN</name>
<dbReference type="Proteomes" id="UP000572051">
    <property type="component" value="Unassembled WGS sequence"/>
</dbReference>
<dbReference type="Gene3D" id="1.10.10.10">
    <property type="entry name" value="Winged helix-like DNA-binding domain superfamily/Winged helix DNA-binding domain"/>
    <property type="match status" value="1"/>
</dbReference>
<dbReference type="EMBL" id="JACCFS010000001">
    <property type="protein sequence ID" value="NYJ34850.1"/>
    <property type="molecule type" value="Genomic_DNA"/>
</dbReference>
<accession>A0A7Z0EMI3</accession>
<sequence>MSDQNIIERSIISEGPGPMADTRWLSDDEQEAWRTFMAAVRLMESALDRQLRRDSGLPHAYFHALVVLSEAPDREMTMTALAERLLSSPSRLSHAVSRMESDGLVRRYKRPGDRRTTIAALTEAGLEALREAAPGHVDEVRRVVFDPLTDEQVERLREISAAMLGALGSESSTPWSA</sequence>
<evidence type="ECO:0000259" key="2">
    <source>
        <dbReference type="PROSITE" id="PS50995"/>
    </source>
</evidence>
<dbReference type="InterPro" id="IPR000835">
    <property type="entry name" value="HTH_MarR-typ"/>
</dbReference>
<evidence type="ECO:0000313" key="4">
    <source>
        <dbReference type="Proteomes" id="UP000572051"/>
    </source>
</evidence>
<organism evidence="3 4">
    <name type="scientific">Nocardiopsis aegyptia</name>
    <dbReference type="NCBI Taxonomy" id="220378"/>
    <lineage>
        <taxon>Bacteria</taxon>
        <taxon>Bacillati</taxon>
        <taxon>Actinomycetota</taxon>
        <taxon>Actinomycetes</taxon>
        <taxon>Streptosporangiales</taxon>
        <taxon>Nocardiopsidaceae</taxon>
        <taxon>Nocardiopsis</taxon>
    </lineage>
</organism>
<evidence type="ECO:0000256" key="1">
    <source>
        <dbReference type="SAM" id="MobiDB-lite"/>
    </source>
</evidence>
<dbReference type="GO" id="GO:0003700">
    <property type="term" value="F:DNA-binding transcription factor activity"/>
    <property type="evidence" value="ECO:0007669"/>
    <property type="project" value="InterPro"/>
</dbReference>
<gene>
    <name evidence="3" type="ORF">HNR10_002731</name>
</gene>
<dbReference type="SMART" id="SM00347">
    <property type="entry name" value="HTH_MARR"/>
    <property type="match status" value="1"/>
</dbReference>
<feature type="region of interest" description="Disordered" evidence="1">
    <location>
        <begin position="1"/>
        <end position="22"/>
    </location>
</feature>
<dbReference type="SUPFAM" id="SSF46785">
    <property type="entry name" value="Winged helix' DNA-binding domain"/>
    <property type="match status" value="1"/>
</dbReference>
<dbReference type="GO" id="GO:0003677">
    <property type="term" value="F:DNA binding"/>
    <property type="evidence" value="ECO:0007669"/>
    <property type="project" value="UniProtKB-KW"/>
</dbReference>
<dbReference type="PANTHER" id="PTHR33164">
    <property type="entry name" value="TRANSCRIPTIONAL REGULATOR, MARR FAMILY"/>
    <property type="match status" value="1"/>
</dbReference>
<dbReference type="AlphaFoldDB" id="A0A7Z0EMI3"/>
<keyword evidence="3" id="KW-0238">DNA-binding</keyword>
<keyword evidence="4" id="KW-1185">Reference proteome</keyword>
<dbReference type="InterPro" id="IPR036390">
    <property type="entry name" value="WH_DNA-bd_sf"/>
</dbReference>
<dbReference type="InterPro" id="IPR036388">
    <property type="entry name" value="WH-like_DNA-bd_sf"/>
</dbReference>
<reference evidence="3 4" key="1">
    <citation type="submission" date="2020-07" db="EMBL/GenBank/DDBJ databases">
        <title>Sequencing the genomes of 1000 actinobacteria strains.</title>
        <authorList>
            <person name="Klenk H.-P."/>
        </authorList>
    </citation>
    <scope>NUCLEOTIDE SEQUENCE [LARGE SCALE GENOMIC DNA]</scope>
    <source>
        <strain evidence="3 4">DSM 44442</strain>
    </source>
</reference>
<comment type="caution">
    <text evidence="3">The sequence shown here is derived from an EMBL/GenBank/DDBJ whole genome shotgun (WGS) entry which is preliminary data.</text>
</comment>
<dbReference type="InterPro" id="IPR039422">
    <property type="entry name" value="MarR/SlyA-like"/>
</dbReference>
<dbReference type="PROSITE" id="PS50995">
    <property type="entry name" value="HTH_MARR_2"/>
    <property type="match status" value="1"/>
</dbReference>
<dbReference type="PANTHER" id="PTHR33164:SF99">
    <property type="entry name" value="MARR FAMILY REGULATORY PROTEIN"/>
    <property type="match status" value="1"/>
</dbReference>